<dbReference type="InterPro" id="IPR036291">
    <property type="entry name" value="NAD(P)-bd_dom_sf"/>
</dbReference>
<dbReference type="EMBL" id="FZNN01000019">
    <property type="protein sequence ID" value="SNR72796.1"/>
    <property type="molecule type" value="Genomic_DNA"/>
</dbReference>
<accession>A0A238YNF0</accession>
<evidence type="ECO:0000313" key="2">
    <source>
        <dbReference type="EMBL" id="SNR72796.1"/>
    </source>
</evidence>
<dbReference type="PANTHER" id="PTHR43245:SF58">
    <property type="entry name" value="BLL5923 PROTEIN"/>
    <property type="match status" value="1"/>
</dbReference>
<dbReference type="Gene3D" id="3.40.50.720">
    <property type="entry name" value="NAD(P)-binding Rossmann-like Domain"/>
    <property type="match status" value="1"/>
</dbReference>
<sequence>MRIAVTGATGRVGYWIAQGLLENGHDVVAVGRQPAAIAGVGHLAQDLDGPPPDLSGFDALVHAAFSHVPGKYRGGEGDDPDGFRHRNLDGTLRLFDAAQNLDRIVFLSSRAVYGAYPAGTELGEDLPPLPDTLYGMVKHEAEIALSQMSGPATISLRATGVYGAAPPGQQHKWQGLFNEFSSGQTIAPHIATEVHATDLANAVQLVLTASREKCGAGVFNVSDFALDRRDLLQTYAAVTGASGELPPCGDASLVSGMTTERLRTLGWCPGGQGTFPARLSKMISAQHQLGQNSPR</sequence>
<dbReference type="Proteomes" id="UP000198417">
    <property type="component" value="Unassembled WGS sequence"/>
</dbReference>
<evidence type="ECO:0000313" key="3">
    <source>
        <dbReference type="Proteomes" id="UP000198417"/>
    </source>
</evidence>
<keyword evidence="3" id="KW-1185">Reference proteome</keyword>
<dbReference type="OrthoDB" id="9814124at2"/>
<feature type="domain" description="NAD-dependent epimerase/dehydratase" evidence="1">
    <location>
        <begin position="3"/>
        <end position="221"/>
    </location>
</feature>
<proteinExistence type="predicted"/>
<evidence type="ECO:0000259" key="1">
    <source>
        <dbReference type="Pfam" id="PF01370"/>
    </source>
</evidence>
<name>A0A238YNF0_9RHOB</name>
<dbReference type="AlphaFoldDB" id="A0A238YNF0"/>
<dbReference type="RefSeq" id="WP_089272755.1">
    <property type="nucleotide sequence ID" value="NZ_FZNN01000019.1"/>
</dbReference>
<dbReference type="InterPro" id="IPR001509">
    <property type="entry name" value="Epimerase_deHydtase"/>
</dbReference>
<dbReference type="SUPFAM" id="SSF51735">
    <property type="entry name" value="NAD(P)-binding Rossmann-fold domains"/>
    <property type="match status" value="1"/>
</dbReference>
<dbReference type="CDD" id="cd08946">
    <property type="entry name" value="SDR_e"/>
    <property type="match status" value="1"/>
</dbReference>
<dbReference type="PANTHER" id="PTHR43245">
    <property type="entry name" value="BIFUNCTIONAL POLYMYXIN RESISTANCE PROTEIN ARNA"/>
    <property type="match status" value="1"/>
</dbReference>
<gene>
    <name evidence="2" type="ORF">SAMN06265370_1191</name>
</gene>
<dbReference type="InterPro" id="IPR050177">
    <property type="entry name" value="Lipid_A_modif_metabolic_enz"/>
</dbReference>
<reference evidence="2 3" key="1">
    <citation type="submission" date="2017-06" db="EMBL/GenBank/DDBJ databases">
        <authorList>
            <person name="Kim H.J."/>
            <person name="Triplett B.A."/>
        </authorList>
    </citation>
    <scope>NUCLEOTIDE SEQUENCE [LARGE SCALE GENOMIC DNA]</scope>
    <source>
        <strain evidence="2 3">DSM 29052</strain>
    </source>
</reference>
<protein>
    <submittedName>
        <fullName evidence="2">Nucleoside-diphosphate-sugar epimerase</fullName>
    </submittedName>
</protein>
<organism evidence="2 3">
    <name type="scientific">Puniceibacterium sediminis</name>
    <dbReference type="NCBI Taxonomy" id="1608407"/>
    <lineage>
        <taxon>Bacteria</taxon>
        <taxon>Pseudomonadati</taxon>
        <taxon>Pseudomonadota</taxon>
        <taxon>Alphaproteobacteria</taxon>
        <taxon>Rhodobacterales</taxon>
        <taxon>Paracoccaceae</taxon>
        <taxon>Puniceibacterium</taxon>
    </lineage>
</organism>
<dbReference type="Pfam" id="PF01370">
    <property type="entry name" value="Epimerase"/>
    <property type="match status" value="1"/>
</dbReference>